<dbReference type="Gene3D" id="1.10.1450.10">
    <property type="entry name" value="Tetraspanin"/>
    <property type="match status" value="1"/>
</dbReference>
<evidence type="ECO:0000313" key="7">
    <source>
        <dbReference type="Proteomes" id="UP000440578"/>
    </source>
</evidence>
<evidence type="ECO:0000256" key="4">
    <source>
        <dbReference type="ARBA" id="ARBA00023136"/>
    </source>
</evidence>
<keyword evidence="4 5" id="KW-0472">Membrane</keyword>
<dbReference type="OrthoDB" id="9836210at2759"/>
<dbReference type="Proteomes" id="UP000440578">
    <property type="component" value="Unassembled WGS sequence"/>
</dbReference>
<dbReference type="EMBL" id="VIIS01000780">
    <property type="protein sequence ID" value="KAF0305092.1"/>
    <property type="molecule type" value="Genomic_DNA"/>
</dbReference>
<keyword evidence="2 5" id="KW-0812">Transmembrane</keyword>
<organism evidence="6 7">
    <name type="scientific">Amphibalanus amphitrite</name>
    <name type="common">Striped barnacle</name>
    <name type="synonym">Balanus amphitrite</name>
    <dbReference type="NCBI Taxonomy" id="1232801"/>
    <lineage>
        <taxon>Eukaryota</taxon>
        <taxon>Metazoa</taxon>
        <taxon>Ecdysozoa</taxon>
        <taxon>Arthropoda</taxon>
        <taxon>Crustacea</taxon>
        <taxon>Multicrustacea</taxon>
        <taxon>Cirripedia</taxon>
        <taxon>Thoracica</taxon>
        <taxon>Thoracicalcarea</taxon>
        <taxon>Balanomorpha</taxon>
        <taxon>Balanoidea</taxon>
        <taxon>Balanidae</taxon>
        <taxon>Amphibalaninae</taxon>
        <taxon>Amphibalanus</taxon>
    </lineage>
</organism>
<feature type="transmembrane region" description="Helical" evidence="5">
    <location>
        <begin position="102"/>
        <end position="122"/>
    </location>
</feature>
<evidence type="ECO:0000256" key="5">
    <source>
        <dbReference type="SAM" id="Phobius"/>
    </source>
</evidence>
<name>A0A6A4WR33_AMPAM</name>
<dbReference type="GO" id="GO:0016020">
    <property type="term" value="C:membrane"/>
    <property type="evidence" value="ECO:0007669"/>
    <property type="project" value="UniProtKB-SubCell"/>
</dbReference>
<evidence type="ECO:0000313" key="6">
    <source>
        <dbReference type="EMBL" id="KAF0305092.1"/>
    </source>
</evidence>
<feature type="transmembrane region" description="Helical" evidence="5">
    <location>
        <begin position="16"/>
        <end position="42"/>
    </location>
</feature>
<protein>
    <submittedName>
        <fullName evidence="6">Photoreceptor outer segment membrane glycoprotein 2</fullName>
    </submittedName>
</protein>
<dbReference type="InterPro" id="IPR018499">
    <property type="entry name" value="Tetraspanin/Peripherin"/>
</dbReference>
<dbReference type="Pfam" id="PF00335">
    <property type="entry name" value="Tetraspanin"/>
    <property type="match status" value="1"/>
</dbReference>
<dbReference type="AlphaFoldDB" id="A0A6A4WR33"/>
<comment type="caution">
    <text evidence="6">The sequence shown here is derived from an EMBL/GenBank/DDBJ whole genome shotgun (WGS) entry which is preliminary data.</text>
</comment>
<comment type="subcellular location">
    <subcellularLocation>
        <location evidence="1">Membrane</location>
        <topology evidence="1">Multi-pass membrane protein</topology>
    </subcellularLocation>
</comment>
<evidence type="ECO:0000256" key="3">
    <source>
        <dbReference type="ARBA" id="ARBA00022989"/>
    </source>
</evidence>
<evidence type="ECO:0000256" key="1">
    <source>
        <dbReference type="ARBA" id="ARBA00004141"/>
    </source>
</evidence>
<accession>A0A6A4WR33</accession>
<keyword evidence="7" id="KW-1185">Reference proteome</keyword>
<proteinExistence type="predicted"/>
<keyword evidence="3 5" id="KW-1133">Transmembrane helix</keyword>
<dbReference type="SUPFAM" id="SSF48652">
    <property type="entry name" value="Tetraspanin"/>
    <property type="match status" value="1"/>
</dbReference>
<gene>
    <name evidence="6" type="primary">RDS2_1</name>
    <name evidence="6" type="ORF">FJT64_000285</name>
</gene>
<evidence type="ECO:0000256" key="2">
    <source>
        <dbReference type="ARBA" id="ARBA00022692"/>
    </source>
</evidence>
<feature type="transmembrane region" description="Helical" evidence="5">
    <location>
        <begin position="62"/>
        <end position="82"/>
    </location>
</feature>
<sequence>MSGVPSITLSEGCRQLLLTLLLLLAALSINAGVVLVVIAALLRPRLDEHVPVLPKGVLLRELHLLVGGGAASLATGCLSLIWNTSARARGKSRRRAAQPLGWMCLLLQLGAAGLLLALALLVEVRLRAFQTVFHAGFSRTLWRYADTAALKGYVDRTQARYQCCGALGFSDWFVVDWYPVTLFVARYLEVVRQRQRFAKLGQRRSNPLRASFAMQQYGSEQHAQLVTAAIEEEMSSQQLQADLLAAKQLGFSEVPFSCCDPESPQWCRQMFVTEPAPHYRPPANLTVFTVGCSDRVPALFGWYLWLAGRAALAVAALQLVMALVSRYWQTSASSALAAGRHLSPAPGWLIPTCSGLDILSM</sequence>
<keyword evidence="6" id="KW-0675">Receptor</keyword>
<dbReference type="InterPro" id="IPR008952">
    <property type="entry name" value="Tetraspanin_EC2_sf"/>
</dbReference>
<reference evidence="6 7" key="1">
    <citation type="submission" date="2019-07" db="EMBL/GenBank/DDBJ databases">
        <title>Draft genome assembly of a fouling barnacle, Amphibalanus amphitrite (Darwin, 1854): The first reference genome for Thecostraca.</title>
        <authorList>
            <person name="Kim W."/>
        </authorList>
    </citation>
    <scope>NUCLEOTIDE SEQUENCE [LARGE SCALE GENOMIC DNA]</scope>
    <source>
        <strain evidence="6">SNU_AA5</strain>
        <tissue evidence="6">Soma without cirri and trophi</tissue>
    </source>
</reference>